<keyword evidence="5 11" id="KW-0862">Zinc</keyword>
<dbReference type="PROSITE" id="PS51030">
    <property type="entry name" value="NUCLEAR_REC_DBD_2"/>
    <property type="match status" value="1"/>
</dbReference>
<dbReference type="GO" id="GO:0003700">
    <property type="term" value="F:DNA-binding transcription factor activity"/>
    <property type="evidence" value="ECO:0007669"/>
    <property type="project" value="InterPro"/>
</dbReference>
<accession>A0A9P1N5B0</accession>
<dbReference type="GO" id="GO:0008270">
    <property type="term" value="F:zinc ion binding"/>
    <property type="evidence" value="ECO:0007669"/>
    <property type="project" value="UniProtKB-KW"/>
</dbReference>
<dbReference type="Gene3D" id="3.30.50.10">
    <property type="entry name" value="Erythroid Transcription Factor GATA-1, subunit A"/>
    <property type="match status" value="1"/>
</dbReference>
<evidence type="ECO:0000256" key="9">
    <source>
        <dbReference type="ARBA" id="ARBA00023170"/>
    </source>
</evidence>
<dbReference type="GO" id="GO:0005634">
    <property type="term" value="C:nucleus"/>
    <property type="evidence" value="ECO:0007669"/>
    <property type="project" value="UniProtKB-SubCell"/>
</dbReference>
<evidence type="ECO:0000256" key="10">
    <source>
        <dbReference type="ARBA" id="ARBA00023242"/>
    </source>
</evidence>
<evidence type="ECO:0000256" key="7">
    <source>
        <dbReference type="ARBA" id="ARBA00023125"/>
    </source>
</evidence>
<keyword evidence="15" id="KW-1185">Reference proteome</keyword>
<dbReference type="GO" id="GO:0000978">
    <property type="term" value="F:RNA polymerase II cis-regulatory region sequence-specific DNA binding"/>
    <property type="evidence" value="ECO:0007669"/>
    <property type="project" value="InterPro"/>
</dbReference>
<comment type="subcellular location">
    <subcellularLocation>
        <location evidence="1 11">Nucleus</location>
    </subcellularLocation>
</comment>
<sequence length="424" mass="49201">MMAPLCSVCESPTAYTLHFGGRCCKACAAFFRRTIALGLKYECSSTEPCEINFGMRLVCRECRLRKCFAANMKPDLVRSKKENFICTRRKDSRQSPMRNSMTPEVEKEDEWMCNLMEEKPVSSGSSSFDNGYCSPQPCSSSNSNFINQPVSLVELPPILNYYKSMECALSSRRRIMYTNTAMDYILDSHSNLECPYSLSDLRPHDYRTFRGMLRHDFVILFDYATRFPEFNTFTSNEKNMFYRLVLAVDFILSSAHYSIALGQAHRQMILPNGEYLCMDPLPISGQEPNAREYFTNDEDFSKYRALMPLNLAIWEETILPFSRLNISFEEFVLVKALTVWHVTYYKMTEEGRLKSQRQRNQIINCLSVLCDQNGGGERRVGEILMSMNYIMESVQKLTTNYVMLTFFDVLNCDSMLHEMLNFKY</sequence>
<dbReference type="PANTHER" id="PTHR46397:SF3">
    <property type="entry name" value="NR LBD DOMAIN-CONTAINING PROTEIN-RELATED"/>
    <property type="match status" value="1"/>
</dbReference>
<keyword evidence="10 11" id="KW-0539">Nucleus</keyword>
<dbReference type="OrthoDB" id="9996608at2759"/>
<keyword evidence="9 11" id="KW-0675">Receptor</keyword>
<name>A0A9P1N5B0_9PELO</name>
<feature type="domain" description="NR LBD" evidence="13">
    <location>
        <begin position="177"/>
        <end position="423"/>
    </location>
</feature>
<dbReference type="PROSITE" id="PS51843">
    <property type="entry name" value="NR_LBD"/>
    <property type="match status" value="1"/>
</dbReference>
<dbReference type="CDD" id="cd06960">
    <property type="entry name" value="NR_DBD_HNF4A"/>
    <property type="match status" value="1"/>
</dbReference>
<feature type="domain" description="Nuclear receptor" evidence="12">
    <location>
        <begin position="3"/>
        <end position="79"/>
    </location>
</feature>
<dbReference type="EMBL" id="CANHGI010000004">
    <property type="protein sequence ID" value="CAI5448526.1"/>
    <property type="molecule type" value="Genomic_DNA"/>
</dbReference>
<evidence type="ECO:0000256" key="11">
    <source>
        <dbReference type="RuleBase" id="RU004334"/>
    </source>
</evidence>
<evidence type="ECO:0000259" key="12">
    <source>
        <dbReference type="PROSITE" id="PS51030"/>
    </source>
</evidence>
<dbReference type="Proteomes" id="UP001152747">
    <property type="component" value="Unassembled WGS sequence"/>
</dbReference>
<dbReference type="PROSITE" id="PS00031">
    <property type="entry name" value="NUCLEAR_REC_DBD_1"/>
    <property type="match status" value="1"/>
</dbReference>
<dbReference type="SMART" id="SM00399">
    <property type="entry name" value="ZnF_C4"/>
    <property type="match status" value="1"/>
</dbReference>
<keyword evidence="8 11" id="KW-0804">Transcription</keyword>
<organism evidence="14 15">
    <name type="scientific">Caenorhabditis angaria</name>
    <dbReference type="NCBI Taxonomy" id="860376"/>
    <lineage>
        <taxon>Eukaryota</taxon>
        <taxon>Metazoa</taxon>
        <taxon>Ecdysozoa</taxon>
        <taxon>Nematoda</taxon>
        <taxon>Chromadorea</taxon>
        <taxon>Rhabditida</taxon>
        <taxon>Rhabditina</taxon>
        <taxon>Rhabditomorpha</taxon>
        <taxon>Rhabditoidea</taxon>
        <taxon>Rhabditidae</taxon>
        <taxon>Peloderinae</taxon>
        <taxon>Caenorhabditis</taxon>
    </lineage>
</organism>
<dbReference type="InterPro" id="IPR035500">
    <property type="entry name" value="NHR-like_dom_sf"/>
</dbReference>
<evidence type="ECO:0000256" key="5">
    <source>
        <dbReference type="ARBA" id="ARBA00022833"/>
    </source>
</evidence>
<evidence type="ECO:0000256" key="8">
    <source>
        <dbReference type="ARBA" id="ARBA00023163"/>
    </source>
</evidence>
<dbReference type="PANTHER" id="PTHR46397">
    <property type="entry name" value="NUCLEAR HORMONE RECEPTOR FAMILY-RELATED"/>
    <property type="match status" value="1"/>
</dbReference>
<evidence type="ECO:0000259" key="13">
    <source>
        <dbReference type="PROSITE" id="PS51843"/>
    </source>
</evidence>
<evidence type="ECO:0000256" key="2">
    <source>
        <dbReference type="ARBA" id="ARBA00005993"/>
    </source>
</evidence>
<protein>
    <submittedName>
        <fullName evidence="14">Uncharacterized protein</fullName>
    </submittedName>
</protein>
<dbReference type="SUPFAM" id="SSF57716">
    <property type="entry name" value="Glucocorticoid receptor-like (DNA-binding domain)"/>
    <property type="match status" value="1"/>
</dbReference>
<keyword evidence="7 11" id="KW-0238">DNA-binding</keyword>
<evidence type="ECO:0000256" key="1">
    <source>
        <dbReference type="ARBA" id="ARBA00004123"/>
    </source>
</evidence>
<dbReference type="SMART" id="SM00430">
    <property type="entry name" value="HOLI"/>
    <property type="match status" value="1"/>
</dbReference>
<keyword evidence="3 11" id="KW-0479">Metal-binding</keyword>
<evidence type="ECO:0000256" key="4">
    <source>
        <dbReference type="ARBA" id="ARBA00022771"/>
    </source>
</evidence>
<evidence type="ECO:0000256" key="3">
    <source>
        <dbReference type="ARBA" id="ARBA00022723"/>
    </source>
</evidence>
<dbReference type="SUPFAM" id="SSF48508">
    <property type="entry name" value="Nuclear receptor ligand-binding domain"/>
    <property type="match status" value="1"/>
</dbReference>
<dbReference type="InterPro" id="IPR049636">
    <property type="entry name" value="HNF4-like_DBD"/>
</dbReference>
<evidence type="ECO:0000313" key="14">
    <source>
        <dbReference type="EMBL" id="CAI5448526.1"/>
    </source>
</evidence>
<dbReference type="InterPro" id="IPR013088">
    <property type="entry name" value="Znf_NHR/GATA"/>
</dbReference>
<proteinExistence type="inferred from homology"/>
<comment type="caution">
    <text evidence="14">The sequence shown here is derived from an EMBL/GenBank/DDBJ whole genome shotgun (WGS) entry which is preliminary data.</text>
</comment>
<dbReference type="InterPro" id="IPR001628">
    <property type="entry name" value="Znf_hrmn_rcpt"/>
</dbReference>
<dbReference type="Pfam" id="PF00105">
    <property type="entry name" value="zf-C4"/>
    <property type="match status" value="1"/>
</dbReference>
<keyword evidence="4 11" id="KW-0863">Zinc-finger</keyword>
<comment type="similarity">
    <text evidence="2 11">Belongs to the nuclear hormone receptor family.</text>
</comment>
<evidence type="ECO:0000256" key="6">
    <source>
        <dbReference type="ARBA" id="ARBA00023015"/>
    </source>
</evidence>
<evidence type="ECO:0000313" key="15">
    <source>
        <dbReference type="Proteomes" id="UP001152747"/>
    </source>
</evidence>
<dbReference type="Gene3D" id="1.10.565.10">
    <property type="entry name" value="Retinoid X Receptor"/>
    <property type="match status" value="1"/>
</dbReference>
<dbReference type="Pfam" id="PF00104">
    <property type="entry name" value="Hormone_recep"/>
    <property type="match status" value="1"/>
</dbReference>
<reference evidence="14" key="1">
    <citation type="submission" date="2022-11" db="EMBL/GenBank/DDBJ databases">
        <authorList>
            <person name="Kikuchi T."/>
        </authorList>
    </citation>
    <scope>NUCLEOTIDE SEQUENCE</scope>
    <source>
        <strain evidence="14">PS1010</strain>
    </source>
</reference>
<dbReference type="InterPro" id="IPR000536">
    <property type="entry name" value="Nucl_hrmn_rcpt_lig-bd"/>
</dbReference>
<dbReference type="AlphaFoldDB" id="A0A9P1N5B0"/>
<keyword evidence="6 11" id="KW-0805">Transcription regulation</keyword>
<gene>
    <name evidence="14" type="ORF">CAMP_LOCUS11163</name>
</gene>